<evidence type="ECO:0000256" key="3">
    <source>
        <dbReference type="ARBA" id="ARBA00022723"/>
    </source>
</evidence>
<evidence type="ECO:0000256" key="6">
    <source>
        <dbReference type="SAM" id="SignalP"/>
    </source>
</evidence>
<dbReference type="GO" id="GO:0019825">
    <property type="term" value="F:oxygen binding"/>
    <property type="evidence" value="ECO:0007669"/>
    <property type="project" value="InterPro"/>
</dbReference>
<dbReference type="GO" id="GO:0020037">
    <property type="term" value="F:heme binding"/>
    <property type="evidence" value="ECO:0007669"/>
    <property type="project" value="InterPro"/>
</dbReference>
<feature type="binding site" description="distal binding residue" evidence="5">
    <location>
        <position position="93"/>
    </location>
    <ligand>
        <name>heme</name>
        <dbReference type="ChEBI" id="CHEBI:30413"/>
    </ligand>
    <ligandPart>
        <name>Fe</name>
        <dbReference type="ChEBI" id="CHEBI:18248"/>
    </ligandPart>
</feature>
<keyword evidence="3 5" id="KW-0479">Metal-binding</keyword>
<name>A0A9X4LNR5_9BURK</name>
<keyword evidence="6" id="KW-0732">Signal</keyword>
<keyword evidence="2 5" id="KW-0349">Heme</keyword>
<feature type="chain" id="PRO_5040737497" evidence="6">
    <location>
        <begin position="19"/>
        <end position="141"/>
    </location>
</feature>
<evidence type="ECO:0000256" key="5">
    <source>
        <dbReference type="PIRSR" id="PIRSR601486-1"/>
    </source>
</evidence>
<accession>A0A9X4LNR5</accession>
<dbReference type="InterPro" id="IPR012292">
    <property type="entry name" value="Globin/Proto"/>
</dbReference>
<protein>
    <submittedName>
        <fullName evidence="7">Group 1 truncated hemoglobin</fullName>
    </submittedName>
</protein>
<evidence type="ECO:0000256" key="4">
    <source>
        <dbReference type="ARBA" id="ARBA00023004"/>
    </source>
</evidence>
<evidence type="ECO:0000313" key="8">
    <source>
        <dbReference type="Proteomes" id="UP001152766"/>
    </source>
</evidence>
<dbReference type="Pfam" id="PF01152">
    <property type="entry name" value="Bac_globin"/>
    <property type="match status" value="1"/>
</dbReference>
<dbReference type="AlphaFoldDB" id="A0A9X4LNR5"/>
<gene>
    <name evidence="7" type="ORF">EXJ73_14290</name>
</gene>
<keyword evidence="1" id="KW-0813">Transport</keyword>
<evidence type="ECO:0000256" key="1">
    <source>
        <dbReference type="ARBA" id="ARBA00022448"/>
    </source>
</evidence>
<dbReference type="Gene3D" id="1.10.490.10">
    <property type="entry name" value="Globins"/>
    <property type="match status" value="1"/>
</dbReference>
<evidence type="ECO:0000256" key="2">
    <source>
        <dbReference type="ARBA" id="ARBA00022617"/>
    </source>
</evidence>
<sequence length="141" mass="15311">MRRTAIAGLLLASATALAQTRPAGDALYQAWGGKAGIRAVMADFVPRLYADPRTAPFFKGVDREQLTAQLTEQLCEQAGGPCRYGGKPMKRAHEDLGISRRDFNALVEILQQAMEAKAIPFAAQNGMLARLAPMHRDIVSD</sequence>
<organism evidence="7 8">
    <name type="scientific">Pelomonas aquatica</name>
    <dbReference type="NCBI Taxonomy" id="431058"/>
    <lineage>
        <taxon>Bacteria</taxon>
        <taxon>Pseudomonadati</taxon>
        <taxon>Pseudomonadota</taxon>
        <taxon>Betaproteobacteria</taxon>
        <taxon>Burkholderiales</taxon>
        <taxon>Sphaerotilaceae</taxon>
        <taxon>Roseateles</taxon>
    </lineage>
</organism>
<dbReference type="SUPFAM" id="SSF46458">
    <property type="entry name" value="Globin-like"/>
    <property type="match status" value="1"/>
</dbReference>
<proteinExistence type="predicted"/>
<keyword evidence="8" id="KW-1185">Reference proteome</keyword>
<feature type="signal peptide" evidence="6">
    <location>
        <begin position="1"/>
        <end position="18"/>
    </location>
</feature>
<dbReference type="GO" id="GO:0046872">
    <property type="term" value="F:metal ion binding"/>
    <property type="evidence" value="ECO:0007669"/>
    <property type="project" value="UniProtKB-KW"/>
</dbReference>
<dbReference type="InterPro" id="IPR009050">
    <property type="entry name" value="Globin-like_sf"/>
</dbReference>
<comment type="caution">
    <text evidence="7">The sequence shown here is derived from an EMBL/GenBank/DDBJ whole genome shotgun (WGS) entry which is preliminary data.</text>
</comment>
<dbReference type="EMBL" id="SGUG01000020">
    <property type="protein sequence ID" value="MDG0863633.1"/>
    <property type="molecule type" value="Genomic_DNA"/>
</dbReference>
<dbReference type="Proteomes" id="UP001152766">
    <property type="component" value="Unassembled WGS sequence"/>
</dbReference>
<reference evidence="7" key="1">
    <citation type="submission" date="2019-02" db="EMBL/GenBank/DDBJ databases">
        <title>Draft genome of the type strain Pelomonas aquatica CCUG 52575T.</title>
        <authorList>
            <person name="Gomila M."/>
            <person name="Lalucat J."/>
        </authorList>
    </citation>
    <scope>NUCLEOTIDE SEQUENCE</scope>
    <source>
        <strain evidence="7">CCUG 52575</strain>
    </source>
</reference>
<keyword evidence="4 5" id="KW-0408">Iron</keyword>
<evidence type="ECO:0000313" key="7">
    <source>
        <dbReference type="EMBL" id="MDG0863633.1"/>
    </source>
</evidence>
<dbReference type="InterPro" id="IPR001486">
    <property type="entry name" value="Hemoglobin_trunc"/>
</dbReference>
<dbReference type="CDD" id="cd00454">
    <property type="entry name" value="TrHb1_N"/>
    <property type="match status" value="1"/>
</dbReference>
<dbReference type="RefSeq" id="WP_268149587.1">
    <property type="nucleotide sequence ID" value="NZ_JAPPUW010000007.1"/>
</dbReference>